<protein>
    <recommendedName>
        <fullName evidence="8">Methylenetetrahydrofolate reductase</fullName>
    </recommendedName>
</protein>
<evidence type="ECO:0000256" key="9">
    <source>
        <dbReference type="SAM" id="MobiDB-lite"/>
    </source>
</evidence>
<evidence type="ECO:0000256" key="4">
    <source>
        <dbReference type="ARBA" id="ARBA00022630"/>
    </source>
</evidence>
<evidence type="ECO:0000256" key="5">
    <source>
        <dbReference type="ARBA" id="ARBA00022827"/>
    </source>
</evidence>
<keyword evidence="6 8" id="KW-0560">Oxidoreductase</keyword>
<dbReference type="InterPro" id="IPR003171">
    <property type="entry name" value="Mehydrof_redctse-like"/>
</dbReference>
<evidence type="ECO:0000256" key="8">
    <source>
        <dbReference type="RuleBase" id="RU003862"/>
    </source>
</evidence>
<dbReference type="EMBL" id="LT629772">
    <property type="protein sequence ID" value="SDS61213.1"/>
    <property type="molecule type" value="Genomic_DNA"/>
</dbReference>
<evidence type="ECO:0000313" key="10">
    <source>
        <dbReference type="EMBL" id="SDS61213.1"/>
    </source>
</evidence>
<comment type="pathway">
    <text evidence="2 8">One-carbon metabolism; tetrahydrofolate interconversion.</text>
</comment>
<evidence type="ECO:0000256" key="7">
    <source>
        <dbReference type="ARBA" id="ARBA00048628"/>
    </source>
</evidence>
<dbReference type="STRING" id="630515.SAMN04489812_2446"/>
<dbReference type="UniPathway" id="UPA00193"/>
<sequence length="309" mass="33658">MERSGPTVVGEVADRPRRRRTRPSGIARRQPRHPALQSVLSRPRFEVLPTPGVEAQVITELPTDATVTVTASPRQGITATVDLAIGLAGRGVHAVPHLSARLIPDTSVLRRIIGDLEDAGIDEVFVIGGDPTEPVGEFGSALDLLSAMRTIGHRFTIGIAGYPEPHPRIADDLTIQAMWDKRREASYIVSQLCFDPKLLTSWIRRVRRRGVQLPILIGVAGPADVAKLLRIGRRIGVGGSARLLSHHTGLLRVARPGSWRPDGLLGDLEPAFADPSHGLTGVHIYTFNALRAAERWRREMLQQNGADPP</sequence>
<evidence type="ECO:0000256" key="3">
    <source>
        <dbReference type="ARBA" id="ARBA00006743"/>
    </source>
</evidence>
<evidence type="ECO:0000256" key="2">
    <source>
        <dbReference type="ARBA" id="ARBA00004777"/>
    </source>
</evidence>
<keyword evidence="11" id="KW-1185">Reference proteome</keyword>
<name>A0A1H1TLU5_9ACTN</name>
<dbReference type="GO" id="GO:0009086">
    <property type="term" value="P:methionine biosynthetic process"/>
    <property type="evidence" value="ECO:0007669"/>
    <property type="project" value="TreeGrafter"/>
</dbReference>
<dbReference type="Gene3D" id="3.20.20.220">
    <property type="match status" value="1"/>
</dbReference>
<dbReference type="PANTHER" id="PTHR45754">
    <property type="entry name" value="METHYLENETETRAHYDROFOLATE REDUCTASE"/>
    <property type="match status" value="1"/>
</dbReference>
<comment type="similarity">
    <text evidence="3 8">Belongs to the methylenetetrahydrofolate reductase family.</text>
</comment>
<reference evidence="10 11" key="1">
    <citation type="submission" date="2016-10" db="EMBL/GenBank/DDBJ databases">
        <authorList>
            <person name="de Groot N.N."/>
        </authorList>
    </citation>
    <scope>NUCLEOTIDE SEQUENCE [LARGE SCALE GENOMIC DNA]</scope>
    <source>
        <strain evidence="10 11">DSM 21800</strain>
    </source>
</reference>
<dbReference type="SUPFAM" id="SSF51730">
    <property type="entry name" value="FAD-linked oxidoreductase"/>
    <property type="match status" value="1"/>
</dbReference>
<gene>
    <name evidence="10" type="ORF">SAMN04489812_2446</name>
</gene>
<dbReference type="Pfam" id="PF02219">
    <property type="entry name" value="MTHFR"/>
    <property type="match status" value="1"/>
</dbReference>
<accession>A0A1H1TLU5</accession>
<comment type="catalytic activity">
    <reaction evidence="7">
        <text>(6S)-5-methyl-5,6,7,8-tetrahydrofolate + NAD(+) = (6R)-5,10-methylene-5,6,7,8-tetrahydrofolate + NADH + H(+)</text>
        <dbReference type="Rhea" id="RHEA:19821"/>
        <dbReference type="ChEBI" id="CHEBI:15378"/>
        <dbReference type="ChEBI" id="CHEBI:15636"/>
        <dbReference type="ChEBI" id="CHEBI:18608"/>
        <dbReference type="ChEBI" id="CHEBI:57540"/>
        <dbReference type="ChEBI" id="CHEBI:57945"/>
        <dbReference type="EC" id="1.5.1.54"/>
    </reaction>
    <physiologicalReaction direction="right-to-left" evidence="7">
        <dbReference type="Rhea" id="RHEA:19823"/>
    </physiologicalReaction>
</comment>
<dbReference type="GO" id="GO:0035999">
    <property type="term" value="P:tetrahydrofolate interconversion"/>
    <property type="evidence" value="ECO:0007669"/>
    <property type="project" value="UniProtKB-UniPathway"/>
</dbReference>
<dbReference type="GO" id="GO:0071949">
    <property type="term" value="F:FAD binding"/>
    <property type="evidence" value="ECO:0007669"/>
    <property type="project" value="TreeGrafter"/>
</dbReference>
<evidence type="ECO:0000256" key="1">
    <source>
        <dbReference type="ARBA" id="ARBA00001974"/>
    </source>
</evidence>
<keyword evidence="4 8" id="KW-0285">Flavoprotein</keyword>
<dbReference type="PANTHER" id="PTHR45754:SF3">
    <property type="entry name" value="METHYLENETETRAHYDROFOLATE REDUCTASE (NADPH)"/>
    <property type="match status" value="1"/>
</dbReference>
<dbReference type="GO" id="GO:0106312">
    <property type="term" value="F:methylenetetrahydrofolate reductase (NADH) activity"/>
    <property type="evidence" value="ECO:0007669"/>
    <property type="project" value="UniProtKB-EC"/>
</dbReference>
<evidence type="ECO:0000256" key="6">
    <source>
        <dbReference type="ARBA" id="ARBA00023002"/>
    </source>
</evidence>
<dbReference type="GO" id="GO:0005829">
    <property type="term" value="C:cytosol"/>
    <property type="evidence" value="ECO:0007669"/>
    <property type="project" value="TreeGrafter"/>
</dbReference>
<dbReference type="AlphaFoldDB" id="A0A1H1TLU5"/>
<dbReference type="Proteomes" id="UP000199103">
    <property type="component" value="Chromosome I"/>
</dbReference>
<comment type="cofactor">
    <cofactor evidence="1 8">
        <name>FAD</name>
        <dbReference type="ChEBI" id="CHEBI:57692"/>
    </cofactor>
</comment>
<organism evidence="10 11">
    <name type="scientific">Microlunatus soli</name>
    <dbReference type="NCBI Taxonomy" id="630515"/>
    <lineage>
        <taxon>Bacteria</taxon>
        <taxon>Bacillati</taxon>
        <taxon>Actinomycetota</taxon>
        <taxon>Actinomycetes</taxon>
        <taxon>Propionibacteriales</taxon>
        <taxon>Propionibacteriaceae</taxon>
        <taxon>Microlunatus</taxon>
    </lineage>
</organism>
<evidence type="ECO:0000313" key="11">
    <source>
        <dbReference type="Proteomes" id="UP000199103"/>
    </source>
</evidence>
<feature type="region of interest" description="Disordered" evidence="9">
    <location>
        <begin position="1"/>
        <end position="33"/>
    </location>
</feature>
<proteinExistence type="inferred from homology"/>
<dbReference type="InterPro" id="IPR029041">
    <property type="entry name" value="FAD-linked_oxidoreductase-like"/>
</dbReference>
<keyword evidence="5 8" id="KW-0274">FAD</keyword>